<evidence type="ECO:0000256" key="1">
    <source>
        <dbReference type="SAM" id="Phobius"/>
    </source>
</evidence>
<proteinExistence type="predicted"/>
<name>A0A2T6AKA9_9FLAO</name>
<keyword evidence="1" id="KW-1133">Transmembrane helix</keyword>
<dbReference type="Proteomes" id="UP000244174">
    <property type="component" value="Unassembled WGS sequence"/>
</dbReference>
<reference evidence="2 3" key="1">
    <citation type="submission" date="2018-04" db="EMBL/GenBank/DDBJ databases">
        <title>Genomic Encyclopedia of Archaeal and Bacterial Type Strains, Phase II (KMG-II): from individual species to whole genera.</title>
        <authorList>
            <person name="Goeker M."/>
        </authorList>
    </citation>
    <scope>NUCLEOTIDE SEQUENCE [LARGE SCALE GENOMIC DNA]</scope>
    <source>
        <strain evidence="2 3">DSM 23082</strain>
    </source>
</reference>
<comment type="caution">
    <text evidence="2">The sequence shown here is derived from an EMBL/GenBank/DDBJ whole genome shotgun (WGS) entry which is preliminary data.</text>
</comment>
<sequence>MNFKAIVSQRSFWKSVLWLGLSFLVLYNVITIFFEYGEFAFLTFFKERTADGKLVRFIIGQLLASFLYGFILAFGQFRGKQKKD</sequence>
<protein>
    <submittedName>
        <fullName evidence="2">Uncharacterized protein</fullName>
    </submittedName>
</protein>
<accession>A0A2T6AKA9</accession>
<keyword evidence="1" id="KW-0472">Membrane</keyword>
<evidence type="ECO:0000313" key="3">
    <source>
        <dbReference type="Proteomes" id="UP000244174"/>
    </source>
</evidence>
<keyword evidence="1" id="KW-0812">Transmembrane</keyword>
<feature type="transmembrane region" description="Helical" evidence="1">
    <location>
        <begin position="54"/>
        <end position="74"/>
    </location>
</feature>
<dbReference type="AlphaFoldDB" id="A0A2T6AKA9"/>
<dbReference type="EMBL" id="QBKQ01000001">
    <property type="protein sequence ID" value="PTX44273.1"/>
    <property type="molecule type" value="Genomic_DNA"/>
</dbReference>
<evidence type="ECO:0000313" key="2">
    <source>
        <dbReference type="EMBL" id="PTX44273.1"/>
    </source>
</evidence>
<dbReference type="OrthoDB" id="1450420at2"/>
<gene>
    <name evidence="2" type="ORF">C8P64_0248</name>
</gene>
<organism evidence="2 3">
    <name type="scientific">Christiangramia gaetbulicola</name>
    <dbReference type="NCBI Taxonomy" id="703340"/>
    <lineage>
        <taxon>Bacteria</taxon>
        <taxon>Pseudomonadati</taxon>
        <taxon>Bacteroidota</taxon>
        <taxon>Flavobacteriia</taxon>
        <taxon>Flavobacteriales</taxon>
        <taxon>Flavobacteriaceae</taxon>
        <taxon>Christiangramia</taxon>
    </lineage>
</organism>
<dbReference type="RefSeq" id="WP_108170242.1">
    <property type="nucleotide sequence ID" value="NZ_QBKQ01000001.1"/>
</dbReference>
<keyword evidence="3" id="KW-1185">Reference proteome</keyword>
<feature type="transmembrane region" description="Helical" evidence="1">
    <location>
        <begin position="12"/>
        <end position="34"/>
    </location>
</feature>